<protein>
    <recommendedName>
        <fullName evidence="2">DUF4178 domain-containing protein</fullName>
    </recommendedName>
</protein>
<name>A0A1I0SB62_9BACT</name>
<proteinExistence type="predicted"/>
<sequence>MYICGNCYAVVRAGPHGIHSDYKLHQPKGKPMLRVGLHGILKGRNYRLIAVAERYEVNTSYYWFEYTLMDDEGELAFLSTYDGHWNLLKPVPTSVLPTLATNPNQPGVSWEEDQFERFSRYVAKYNYASGEFQWESNLRKGVDCVEYICPPRLLAVEINTNGPGETDIFGGEYILPGDVSKAFLNGEALPKPVGIAPAQPPRWNIDARRFLIGTLVFCVLALIIQTMYVYSRKQQPVFSERLQMDTGNVNKPLISPSFRLEGQTSNMEVQLVADVNNSWCEVEVNLVNEQTGKETAFVVGTEYYSGVSEGESWSEGSRLQKEFVCSVAPGNYHFVTTFSKDSNAPSVSLDLTVWWDVPTWWNAVIVSLVMTLIAVVIQFVQRSFEAERWAGSNVIKHRN</sequence>
<reference evidence="4" key="1">
    <citation type="submission" date="2016-10" db="EMBL/GenBank/DDBJ databases">
        <authorList>
            <person name="Varghese N."/>
            <person name="Submissions S."/>
        </authorList>
    </citation>
    <scope>NUCLEOTIDE SEQUENCE [LARGE SCALE GENOMIC DNA]</scope>
    <source>
        <strain evidence="4">DSM 3695</strain>
    </source>
</reference>
<keyword evidence="4" id="KW-1185">Reference proteome</keyword>
<evidence type="ECO:0000256" key="1">
    <source>
        <dbReference type="SAM" id="Phobius"/>
    </source>
</evidence>
<feature type="transmembrane region" description="Helical" evidence="1">
    <location>
        <begin position="210"/>
        <end position="230"/>
    </location>
</feature>
<feature type="domain" description="DUF4178" evidence="2">
    <location>
        <begin position="35"/>
        <end position="176"/>
    </location>
</feature>
<feature type="transmembrane region" description="Helical" evidence="1">
    <location>
        <begin position="360"/>
        <end position="380"/>
    </location>
</feature>
<evidence type="ECO:0000259" key="2">
    <source>
        <dbReference type="Pfam" id="PF13785"/>
    </source>
</evidence>
<accession>A0A1I0SB62</accession>
<dbReference type="InterPro" id="IPR025235">
    <property type="entry name" value="DUF4178"/>
</dbReference>
<dbReference type="Pfam" id="PF13785">
    <property type="entry name" value="DUF4178"/>
    <property type="match status" value="1"/>
</dbReference>
<evidence type="ECO:0000313" key="4">
    <source>
        <dbReference type="Proteomes" id="UP000199310"/>
    </source>
</evidence>
<dbReference type="STRING" id="29529.SAMN04488122_5688"/>
<organism evidence="3 4">
    <name type="scientific">Chitinophaga arvensicola</name>
    <dbReference type="NCBI Taxonomy" id="29529"/>
    <lineage>
        <taxon>Bacteria</taxon>
        <taxon>Pseudomonadati</taxon>
        <taxon>Bacteroidota</taxon>
        <taxon>Chitinophagia</taxon>
        <taxon>Chitinophagales</taxon>
        <taxon>Chitinophagaceae</taxon>
        <taxon>Chitinophaga</taxon>
    </lineage>
</organism>
<keyword evidence="1" id="KW-0812">Transmembrane</keyword>
<evidence type="ECO:0000313" key="3">
    <source>
        <dbReference type="EMBL" id="SEW53797.1"/>
    </source>
</evidence>
<dbReference type="Proteomes" id="UP000199310">
    <property type="component" value="Unassembled WGS sequence"/>
</dbReference>
<dbReference type="EMBL" id="FOJG01000002">
    <property type="protein sequence ID" value="SEW53797.1"/>
    <property type="molecule type" value="Genomic_DNA"/>
</dbReference>
<keyword evidence="1" id="KW-1133">Transmembrane helix</keyword>
<gene>
    <name evidence="3" type="ORF">SAMN04488122_5688</name>
</gene>
<dbReference type="AlphaFoldDB" id="A0A1I0SB62"/>
<keyword evidence="1" id="KW-0472">Membrane</keyword>